<accession>A0A087BNB4</accession>
<gene>
    <name evidence="2" type="ORF">BMIN_0410</name>
</gene>
<dbReference type="EMBL" id="JGZD01000009">
    <property type="protein sequence ID" value="KFI72514.1"/>
    <property type="molecule type" value="Genomic_DNA"/>
</dbReference>
<evidence type="ECO:0000313" key="2">
    <source>
        <dbReference type="EMBL" id="KFI72514.1"/>
    </source>
</evidence>
<dbReference type="Proteomes" id="UP000029014">
    <property type="component" value="Unassembled WGS sequence"/>
</dbReference>
<reference evidence="2 3" key="1">
    <citation type="submission" date="2014-03" db="EMBL/GenBank/DDBJ databases">
        <title>Genomics of Bifidobacteria.</title>
        <authorList>
            <person name="Ventura M."/>
            <person name="Milani C."/>
            <person name="Lugli G.A."/>
        </authorList>
    </citation>
    <scope>NUCLEOTIDE SEQUENCE [LARGE SCALE GENOMIC DNA]</scope>
    <source>
        <strain evidence="2 3">LMG 11592</strain>
    </source>
</reference>
<organism evidence="2 3">
    <name type="scientific">Bifidobacterium minimum</name>
    <dbReference type="NCBI Taxonomy" id="1693"/>
    <lineage>
        <taxon>Bacteria</taxon>
        <taxon>Bacillati</taxon>
        <taxon>Actinomycetota</taxon>
        <taxon>Actinomycetes</taxon>
        <taxon>Bifidobacteriales</taxon>
        <taxon>Bifidobacteriaceae</taxon>
        <taxon>Bifidobacterium</taxon>
    </lineage>
</organism>
<feature type="region of interest" description="Disordered" evidence="1">
    <location>
        <begin position="1"/>
        <end position="39"/>
    </location>
</feature>
<feature type="compositionally biased region" description="Low complexity" evidence="1">
    <location>
        <begin position="20"/>
        <end position="29"/>
    </location>
</feature>
<dbReference type="AlphaFoldDB" id="A0A087BNB4"/>
<evidence type="ECO:0000256" key="1">
    <source>
        <dbReference type="SAM" id="MobiDB-lite"/>
    </source>
</evidence>
<sequence>MTKTASQKPRTSADIPPTHPTEATPAADPSATSDATPVLEMREVSYSYTKGGKKFLTMSATAFPPAGSTPSPAPQEWGRPPCCP</sequence>
<feature type="region of interest" description="Disordered" evidence="1">
    <location>
        <begin position="60"/>
        <end position="84"/>
    </location>
</feature>
<comment type="caution">
    <text evidence="2">The sequence shown here is derived from an EMBL/GenBank/DDBJ whole genome shotgun (WGS) entry which is preliminary data.</text>
</comment>
<protein>
    <submittedName>
        <fullName evidence="2">Uncharacterized protein</fullName>
    </submittedName>
</protein>
<feature type="compositionally biased region" description="Polar residues" evidence="1">
    <location>
        <begin position="1"/>
        <end position="10"/>
    </location>
</feature>
<name>A0A087BNB4_9BIFI</name>
<dbReference type="STRING" id="1693.BMIN_0410"/>
<evidence type="ECO:0000313" key="3">
    <source>
        <dbReference type="Proteomes" id="UP000029014"/>
    </source>
</evidence>
<keyword evidence="3" id="KW-1185">Reference proteome</keyword>
<proteinExistence type="predicted"/>